<evidence type="ECO:0000313" key="10">
    <source>
        <dbReference type="Proteomes" id="UP000759131"/>
    </source>
</evidence>
<proteinExistence type="inferred from homology"/>
<comment type="subunit">
    <text evidence="2">Heterodimer of a B chain and an A chain linked by two disulfide bonds.</text>
</comment>
<dbReference type="PROSITE" id="PS00262">
    <property type="entry name" value="INSULIN"/>
    <property type="match status" value="1"/>
</dbReference>
<dbReference type="PANTHER" id="PTHR13647:SF4">
    <property type="entry name" value="INSULIN-LIKE PEPTIDE 1-RELATED"/>
    <property type="match status" value="1"/>
</dbReference>
<evidence type="ECO:0000313" key="9">
    <source>
        <dbReference type="EMBL" id="CAD7646842.1"/>
    </source>
</evidence>
<accession>A0A7R9QI46</accession>
<keyword evidence="5" id="KW-1015">Disulfide bond</keyword>
<evidence type="ECO:0000256" key="5">
    <source>
        <dbReference type="ARBA" id="ARBA00023157"/>
    </source>
</evidence>
<feature type="signal peptide" evidence="7">
    <location>
        <begin position="1"/>
        <end position="23"/>
    </location>
</feature>
<dbReference type="InterPro" id="IPR036438">
    <property type="entry name" value="Insulin-like_sf"/>
</dbReference>
<dbReference type="SUPFAM" id="SSF56994">
    <property type="entry name" value="Insulin-like"/>
    <property type="match status" value="1"/>
</dbReference>
<evidence type="ECO:0000256" key="4">
    <source>
        <dbReference type="ARBA" id="ARBA00022729"/>
    </source>
</evidence>
<dbReference type="InterPro" id="IPR022353">
    <property type="entry name" value="Insulin_CS"/>
</dbReference>
<dbReference type="PRINTS" id="PR00276">
    <property type="entry name" value="INSULINFAMLY"/>
</dbReference>
<protein>
    <recommendedName>
        <fullName evidence="8">Insulin-like domain-containing protein</fullName>
    </recommendedName>
</protein>
<dbReference type="AlphaFoldDB" id="A0A7R9QI46"/>
<name>A0A7R9QI46_9ACAR</name>
<evidence type="ECO:0000256" key="6">
    <source>
        <dbReference type="RuleBase" id="RU000406"/>
    </source>
</evidence>
<evidence type="ECO:0000256" key="3">
    <source>
        <dbReference type="ARBA" id="ARBA00022685"/>
    </source>
</evidence>
<gene>
    <name evidence="9" type="ORF">OSB1V03_LOCUS21170</name>
</gene>
<dbReference type="EMBL" id="OC892671">
    <property type="protein sequence ID" value="CAD7646842.1"/>
    <property type="molecule type" value="Genomic_DNA"/>
</dbReference>
<evidence type="ECO:0000256" key="1">
    <source>
        <dbReference type="ARBA" id="ARBA00009034"/>
    </source>
</evidence>
<dbReference type="InterPro" id="IPR022352">
    <property type="entry name" value="Ins/IGF/rlx"/>
</dbReference>
<keyword evidence="4 7" id="KW-0732">Signal</keyword>
<dbReference type="EMBL" id="CAJPIZ010038096">
    <property type="protein sequence ID" value="CAG2121224.1"/>
    <property type="molecule type" value="Genomic_DNA"/>
</dbReference>
<dbReference type="GO" id="GO:0005576">
    <property type="term" value="C:extracellular region"/>
    <property type="evidence" value="ECO:0007669"/>
    <property type="project" value="UniProtKB-SubCell"/>
</dbReference>
<reference evidence="9" key="1">
    <citation type="submission" date="2020-11" db="EMBL/GenBank/DDBJ databases">
        <authorList>
            <person name="Tran Van P."/>
        </authorList>
    </citation>
    <scope>NUCLEOTIDE SEQUENCE</scope>
</reference>
<comment type="subcellular location">
    <subcellularLocation>
        <location evidence="6">Secreted</location>
    </subcellularLocation>
</comment>
<feature type="domain" description="Insulin-like" evidence="8">
    <location>
        <begin position="44"/>
        <end position="154"/>
    </location>
</feature>
<evidence type="ECO:0000259" key="8">
    <source>
        <dbReference type="SMART" id="SM00078"/>
    </source>
</evidence>
<dbReference type="SMART" id="SM00078">
    <property type="entry name" value="IlGF"/>
    <property type="match status" value="1"/>
</dbReference>
<sequence length="155" mass="17015">MAKYLAITIALVAIMSDVVPVLSMPGAAHSKLYKHVIRSRSTPRRYCGRNLVNMLSLLCDGISELWADLNGAADSLGSAVGDDHDYSAGDMSPLLSNKYFLDEKTALDMFNGGSGGQTEREGAVRNNRFARNRRGIVDECCRKPCTVKELYSYCE</sequence>
<comment type="similarity">
    <text evidence="1 6">Belongs to the insulin family.</text>
</comment>
<dbReference type="InterPro" id="IPR016179">
    <property type="entry name" value="Insulin-like"/>
</dbReference>
<dbReference type="PANTHER" id="PTHR13647">
    <property type="entry name" value="INSULIN-LIKE PEPTIDE 2-RELATED"/>
    <property type="match status" value="1"/>
</dbReference>
<dbReference type="Pfam" id="PF00049">
    <property type="entry name" value="Insulin"/>
    <property type="match status" value="1"/>
</dbReference>
<keyword evidence="6" id="KW-0964">Secreted</keyword>
<evidence type="ECO:0000256" key="7">
    <source>
        <dbReference type="SAM" id="SignalP"/>
    </source>
</evidence>
<dbReference type="OrthoDB" id="6330326at2759"/>
<dbReference type="Proteomes" id="UP000759131">
    <property type="component" value="Unassembled WGS sequence"/>
</dbReference>
<dbReference type="CDD" id="cd04366">
    <property type="entry name" value="IlGF_insulin_bombyxin_like"/>
    <property type="match status" value="1"/>
</dbReference>
<dbReference type="Gene3D" id="1.10.100.10">
    <property type="entry name" value="Insulin-like"/>
    <property type="match status" value="1"/>
</dbReference>
<evidence type="ECO:0000256" key="2">
    <source>
        <dbReference type="ARBA" id="ARBA00011207"/>
    </source>
</evidence>
<organism evidence="9">
    <name type="scientific">Medioppia subpectinata</name>
    <dbReference type="NCBI Taxonomy" id="1979941"/>
    <lineage>
        <taxon>Eukaryota</taxon>
        <taxon>Metazoa</taxon>
        <taxon>Ecdysozoa</taxon>
        <taxon>Arthropoda</taxon>
        <taxon>Chelicerata</taxon>
        <taxon>Arachnida</taxon>
        <taxon>Acari</taxon>
        <taxon>Acariformes</taxon>
        <taxon>Sarcoptiformes</taxon>
        <taxon>Oribatida</taxon>
        <taxon>Brachypylina</taxon>
        <taxon>Oppioidea</taxon>
        <taxon>Oppiidae</taxon>
        <taxon>Medioppia</taxon>
    </lineage>
</organism>
<keyword evidence="10" id="KW-1185">Reference proteome</keyword>
<feature type="chain" id="PRO_5035593493" description="Insulin-like domain-containing protein" evidence="7">
    <location>
        <begin position="24"/>
        <end position="155"/>
    </location>
</feature>
<dbReference type="PIRSF" id="PIRSF018431">
    <property type="entry name" value="Molluscan_insulin_rel_peptide"/>
    <property type="match status" value="1"/>
</dbReference>
<keyword evidence="3" id="KW-0165">Cleavage on pair of basic residues</keyword>
<dbReference type="GO" id="GO:0005179">
    <property type="term" value="F:hormone activity"/>
    <property type="evidence" value="ECO:0007669"/>
    <property type="project" value="InterPro"/>
</dbReference>